<dbReference type="PANTHER" id="PTHR10039:SF15">
    <property type="entry name" value="NACHT DOMAIN-CONTAINING PROTEIN"/>
    <property type="match status" value="1"/>
</dbReference>
<dbReference type="Pfam" id="PF22939">
    <property type="entry name" value="WHD_GPIID"/>
    <property type="match status" value="1"/>
</dbReference>
<sequence>MDPLSVTASIIAILQLSVKVLEYLNHVKDASKDRAQCEIETSNLYSLLVNLRCRLEEGSASQPWYTAVRALAVLNGPLDQFKHALEALQAKMTDGGRLKKAGEALMWKFRKEEVASILERMDKLKGLVGIALEMDHFKLSQAIKDDATFLRTQVLVIQSGVDAIQQQHDSAKHRTLLEWTSATDYPAQQSDIIKRREQGTGQWFMDAPEVSRWLNEPKATLFCPGIPGAGKTMIAAIAIDYLLNSMQQSTHGVAYVYCNYKAQEEQDVCTMLTAIMKQLVLGRLSAIEHIDHLHRKHADRGTKPSLDEITNALRDVLAHYPYVYVVIDALDECQNATRRQFLAKLRDLQAGRDVRLMVTARFIPDIEDAFRTALKLEVRASREDVKRFIAGQTYRLPTCIQRSAALQDMVQEKILNAVDGMFLLARLHVDSLQDKQTTKAVKTSLAKLTKGAAALDVAYAEAIQRIEGQLKGYRELAKRVLSWITFAKRPLTTTEICCALAVEPEETEIDPDNVPDSEDIVSVCAGLVVVNQESALIRLVHYTTQEFFERTGNAWVPDSQLHIARTCLTYLCFDAFQSGSCTADKEYEKRLQEHQFLDYAAKYWGEHVRAVEDDVAGQVCMFLNSTSLSCAVQVLRVPVYKYRGYSKVYLITTPLHVLAHFGLAIIAGQLASAAPGLLISVVNARNSFGDTPLSTAAVQGHCEAVSMLLDNEADVNAQGWRVRQRTPGGFS</sequence>
<dbReference type="InterPro" id="IPR002110">
    <property type="entry name" value="Ankyrin_rpt"/>
</dbReference>
<dbReference type="PROSITE" id="PS50297">
    <property type="entry name" value="ANK_REP_REGION"/>
    <property type="match status" value="1"/>
</dbReference>
<dbReference type="Pfam" id="PF00023">
    <property type="entry name" value="Ank"/>
    <property type="match status" value="1"/>
</dbReference>
<evidence type="ECO:0000256" key="2">
    <source>
        <dbReference type="PROSITE-ProRule" id="PRU00023"/>
    </source>
</evidence>
<proteinExistence type="predicted"/>
<reference evidence="5" key="1">
    <citation type="journal article" date="2020" name="Stud. Mycol.">
        <title>101 Dothideomycetes genomes: a test case for predicting lifestyles and emergence of pathogens.</title>
        <authorList>
            <person name="Haridas S."/>
            <person name="Albert R."/>
            <person name="Binder M."/>
            <person name="Bloem J."/>
            <person name="Labutti K."/>
            <person name="Salamov A."/>
            <person name="Andreopoulos B."/>
            <person name="Baker S."/>
            <person name="Barry K."/>
            <person name="Bills G."/>
            <person name="Bluhm B."/>
            <person name="Cannon C."/>
            <person name="Castanera R."/>
            <person name="Culley D."/>
            <person name="Daum C."/>
            <person name="Ezra D."/>
            <person name="Gonzalez J."/>
            <person name="Henrissat B."/>
            <person name="Kuo A."/>
            <person name="Liang C."/>
            <person name="Lipzen A."/>
            <person name="Lutzoni F."/>
            <person name="Magnuson J."/>
            <person name="Mondo S."/>
            <person name="Nolan M."/>
            <person name="Ohm R."/>
            <person name="Pangilinan J."/>
            <person name="Park H.-J."/>
            <person name="Ramirez L."/>
            <person name="Alfaro M."/>
            <person name="Sun H."/>
            <person name="Tritt A."/>
            <person name="Yoshinaga Y."/>
            <person name="Zwiers L.-H."/>
            <person name="Turgeon B."/>
            <person name="Goodwin S."/>
            <person name="Spatafora J."/>
            <person name="Crous P."/>
            <person name="Grigoriev I."/>
        </authorList>
    </citation>
    <scope>NUCLEOTIDE SEQUENCE</scope>
    <source>
        <strain evidence="5">CBS 161.51</strain>
    </source>
</reference>
<dbReference type="Proteomes" id="UP000800038">
    <property type="component" value="Unassembled WGS sequence"/>
</dbReference>
<organism evidence="5 6">
    <name type="scientific">Clathrospora elynae</name>
    <dbReference type="NCBI Taxonomy" id="706981"/>
    <lineage>
        <taxon>Eukaryota</taxon>
        <taxon>Fungi</taxon>
        <taxon>Dikarya</taxon>
        <taxon>Ascomycota</taxon>
        <taxon>Pezizomycotina</taxon>
        <taxon>Dothideomycetes</taxon>
        <taxon>Pleosporomycetidae</taxon>
        <taxon>Pleosporales</taxon>
        <taxon>Diademaceae</taxon>
        <taxon>Clathrospora</taxon>
    </lineage>
</organism>
<dbReference type="SUPFAM" id="SSF48403">
    <property type="entry name" value="Ankyrin repeat"/>
    <property type="match status" value="1"/>
</dbReference>
<evidence type="ECO:0000259" key="4">
    <source>
        <dbReference type="Pfam" id="PF24883"/>
    </source>
</evidence>
<name>A0A6A5T0N6_9PLEO</name>
<dbReference type="InterPro" id="IPR036770">
    <property type="entry name" value="Ankyrin_rpt-contain_sf"/>
</dbReference>
<dbReference type="Pfam" id="PF24883">
    <property type="entry name" value="NPHP3_N"/>
    <property type="match status" value="1"/>
</dbReference>
<gene>
    <name evidence="5" type="ORF">EJ02DRAFT_60371</name>
</gene>
<evidence type="ECO:0000313" key="6">
    <source>
        <dbReference type="Proteomes" id="UP000800038"/>
    </source>
</evidence>
<keyword evidence="2" id="KW-0040">ANK repeat</keyword>
<feature type="domain" description="GPI inositol-deacylase winged helix" evidence="3">
    <location>
        <begin position="471"/>
        <end position="550"/>
    </location>
</feature>
<evidence type="ECO:0000259" key="3">
    <source>
        <dbReference type="Pfam" id="PF22939"/>
    </source>
</evidence>
<dbReference type="PROSITE" id="PS50088">
    <property type="entry name" value="ANK_REPEAT"/>
    <property type="match status" value="1"/>
</dbReference>
<keyword evidence="6" id="KW-1185">Reference proteome</keyword>
<dbReference type="InterPro" id="IPR054471">
    <property type="entry name" value="GPIID_WHD"/>
</dbReference>
<dbReference type="InterPro" id="IPR027417">
    <property type="entry name" value="P-loop_NTPase"/>
</dbReference>
<feature type="domain" description="Nephrocystin 3-like N-terminal" evidence="4">
    <location>
        <begin position="199"/>
        <end position="361"/>
    </location>
</feature>
<dbReference type="AlphaFoldDB" id="A0A6A5T0N6"/>
<evidence type="ECO:0000313" key="5">
    <source>
        <dbReference type="EMBL" id="KAF1945219.1"/>
    </source>
</evidence>
<dbReference type="SUPFAM" id="SSF52540">
    <property type="entry name" value="P-loop containing nucleoside triphosphate hydrolases"/>
    <property type="match status" value="1"/>
</dbReference>
<dbReference type="Gene3D" id="3.40.50.300">
    <property type="entry name" value="P-loop containing nucleotide triphosphate hydrolases"/>
    <property type="match status" value="1"/>
</dbReference>
<accession>A0A6A5T0N6</accession>
<dbReference type="Gene3D" id="1.25.40.20">
    <property type="entry name" value="Ankyrin repeat-containing domain"/>
    <property type="match status" value="1"/>
</dbReference>
<dbReference type="SMART" id="SM00248">
    <property type="entry name" value="ANK"/>
    <property type="match status" value="1"/>
</dbReference>
<dbReference type="InterPro" id="IPR056884">
    <property type="entry name" value="NPHP3-like_N"/>
</dbReference>
<dbReference type="PANTHER" id="PTHR10039">
    <property type="entry name" value="AMELOGENIN"/>
    <property type="match status" value="1"/>
</dbReference>
<dbReference type="OrthoDB" id="195446at2759"/>
<keyword evidence="1" id="KW-0677">Repeat</keyword>
<protein>
    <submittedName>
        <fullName evidence="5">Uncharacterized protein</fullName>
    </submittedName>
</protein>
<evidence type="ECO:0000256" key="1">
    <source>
        <dbReference type="ARBA" id="ARBA00022737"/>
    </source>
</evidence>
<dbReference type="EMBL" id="ML976011">
    <property type="protein sequence ID" value="KAF1945219.1"/>
    <property type="molecule type" value="Genomic_DNA"/>
</dbReference>
<feature type="repeat" description="ANK" evidence="2">
    <location>
        <begin position="688"/>
        <end position="720"/>
    </location>
</feature>